<gene>
    <name evidence="3" type="ORF">SAMN05661053_2874</name>
</gene>
<dbReference type="InterPro" id="IPR029039">
    <property type="entry name" value="Flavoprotein-like_sf"/>
</dbReference>
<dbReference type="PANTHER" id="PTHR47307:SF1">
    <property type="entry name" value="GLUTATHIONE-REGULATED POTASSIUM-EFFLUX SYSTEM ANCILLARY PROTEIN KEFG"/>
    <property type="match status" value="1"/>
</dbReference>
<dbReference type="AlphaFoldDB" id="A0A380S887"/>
<dbReference type="RefSeq" id="WP_109573655.1">
    <property type="nucleotide sequence ID" value="NZ_UHJL01000006.1"/>
</dbReference>
<dbReference type="Gene3D" id="3.40.50.360">
    <property type="match status" value="1"/>
</dbReference>
<evidence type="ECO:0000313" key="4">
    <source>
        <dbReference type="Proteomes" id="UP000255423"/>
    </source>
</evidence>
<dbReference type="InterPro" id="IPR003680">
    <property type="entry name" value="Flavodoxin_fold"/>
</dbReference>
<dbReference type="Proteomes" id="UP000255423">
    <property type="component" value="Unassembled WGS sequence"/>
</dbReference>
<proteinExistence type="predicted"/>
<evidence type="ECO:0000259" key="2">
    <source>
        <dbReference type="Pfam" id="PF02525"/>
    </source>
</evidence>
<protein>
    <submittedName>
        <fullName evidence="3">Glutathione-regulated potassium-efflux system ancillary protein KefG</fullName>
    </submittedName>
</protein>
<dbReference type="GO" id="GO:0003955">
    <property type="term" value="F:NAD(P)H dehydrogenase (quinone) activity"/>
    <property type="evidence" value="ECO:0007669"/>
    <property type="project" value="TreeGrafter"/>
</dbReference>
<sequence>MNNQITILLSHPNISNSMFNKHLVDINRKNPNFVFHHLDKNRVNGYFDIEAEKKLLRESKAIVWQFPIYWYNSPASLRDWQDQVMSPIVYSADNFLKGMPVRVVFTAGAAAEHYTHEGLNRYTAEEMLIPFEMTANAASMKWYKPLGFYGCSPDMTKAALEKAAKEYEESLLELL</sequence>
<dbReference type="EMBL" id="UHJL01000006">
    <property type="protein sequence ID" value="SUQ26069.1"/>
    <property type="molecule type" value="Genomic_DNA"/>
</dbReference>
<evidence type="ECO:0000313" key="3">
    <source>
        <dbReference type="EMBL" id="SUQ26069.1"/>
    </source>
</evidence>
<keyword evidence="1" id="KW-0560">Oxidoreductase</keyword>
<dbReference type="SUPFAM" id="SSF52218">
    <property type="entry name" value="Flavoproteins"/>
    <property type="match status" value="1"/>
</dbReference>
<dbReference type="Pfam" id="PF02525">
    <property type="entry name" value="Flavodoxin_2"/>
    <property type="match status" value="1"/>
</dbReference>
<name>A0A380S887_FIBSU</name>
<evidence type="ECO:0000256" key="1">
    <source>
        <dbReference type="ARBA" id="ARBA00023002"/>
    </source>
</evidence>
<dbReference type="InterPro" id="IPR046980">
    <property type="entry name" value="KefG/KefF"/>
</dbReference>
<accession>A0A380S887</accession>
<dbReference type="GO" id="GO:0009055">
    <property type="term" value="F:electron transfer activity"/>
    <property type="evidence" value="ECO:0007669"/>
    <property type="project" value="TreeGrafter"/>
</dbReference>
<dbReference type="GO" id="GO:0010181">
    <property type="term" value="F:FMN binding"/>
    <property type="evidence" value="ECO:0007669"/>
    <property type="project" value="TreeGrafter"/>
</dbReference>
<dbReference type="PANTHER" id="PTHR47307">
    <property type="entry name" value="GLUTATHIONE-REGULATED POTASSIUM-EFFLUX SYSTEM ANCILLARY PROTEIN KEFG"/>
    <property type="match status" value="1"/>
</dbReference>
<feature type="domain" description="Flavodoxin-like fold" evidence="2">
    <location>
        <begin position="4"/>
        <end position="170"/>
    </location>
</feature>
<reference evidence="3 4" key="1">
    <citation type="submission" date="2017-08" db="EMBL/GenBank/DDBJ databases">
        <authorList>
            <person name="de Groot N.N."/>
        </authorList>
    </citation>
    <scope>NUCLEOTIDE SEQUENCE [LARGE SCALE GENOMIC DNA]</scope>
    <source>
        <strain evidence="3 4">HM2</strain>
    </source>
</reference>
<organism evidence="3 4">
    <name type="scientific">Fibrobacter succinogenes</name>
    <name type="common">Bacteroides succinogenes</name>
    <dbReference type="NCBI Taxonomy" id="833"/>
    <lineage>
        <taxon>Bacteria</taxon>
        <taxon>Pseudomonadati</taxon>
        <taxon>Fibrobacterota</taxon>
        <taxon>Fibrobacteria</taxon>
        <taxon>Fibrobacterales</taxon>
        <taxon>Fibrobacteraceae</taxon>
        <taxon>Fibrobacter</taxon>
    </lineage>
</organism>